<gene>
    <name evidence="2" type="ORF">VTK73DRAFT_8048</name>
</gene>
<dbReference type="Proteomes" id="UP001586593">
    <property type="component" value="Unassembled WGS sequence"/>
</dbReference>
<reference evidence="2 3" key="1">
    <citation type="journal article" date="2024" name="Commun. Biol.">
        <title>Comparative genomic analysis of thermophilic fungi reveals convergent evolutionary adaptations and gene losses.</title>
        <authorList>
            <person name="Steindorff A.S."/>
            <person name="Aguilar-Pontes M.V."/>
            <person name="Robinson A.J."/>
            <person name="Andreopoulos B."/>
            <person name="LaButti K."/>
            <person name="Kuo A."/>
            <person name="Mondo S."/>
            <person name="Riley R."/>
            <person name="Otillar R."/>
            <person name="Haridas S."/>
            <person name="Lipzen A."/>
            <person name="Grimwood J."/>
            <person name="Schmutz J."/>
            <person name="Clum A."/>
            <person name="Reid I.D."/>
            <person name="Moisan M.C."/>
            <person name="Butler G."/>
            <person name="Nguyen T.T.M."/>
            <person name="Dewar K."/>
            <person name="Conant G."/>
            <person name="Drula E."/>
            <person name="Henrissat B."/>
            <person name="Hansel C."/>
            <person name="Singer S."/>
            <person name="Hutchinson M.I."/>
            <person name="de Vries R.P."/>
            <person name="Natvig D.O."/>
            <person name="Powell A.J."/>
            <person name="Tsang A."/>
            <person name="Grigoriev I.V."/>
        </authorList>
    </citation>
    <scope>NUCLEOTIDE SEQUENCE [LARGE SCALE GENOMIC DNA]</scope>
    <source>
        <strain evidence="2 3">ATCC 24622</strain>
    </source>
</reference>
<dbReference type="EMBL" id="JAZHXJ010000557">
    <property type="protein sequence ID" value="KAL1857511.1"/>
    <property type="molecule type" value="Genomic_DNA"/>
</dbReference>
<proteinExistence type="predicted"/>
<organism evidence="2 3">
    <name type="scientific">Phialemonium thermophilum</name>
    <dbReference type="NCBI Taxonomy" id="223376"/>
    <lineage>
        <taxon>Eukaryota</taxon>
        <taxon>Fungi</taxon>
        <taxon>Dikarya</taxon>
        <taxon>Ascomycota</taxon>
        <taxon>Pezizomycotina</taxon>
        <taxon>Sordariomycetes</taxon>
        <taxon>Sordariomycetidae</taxon>
        <taxon>Cephalothecales</taxon>
        <taxon>Cephalothecaceae</taxon>
        <taxon>Phialemonium</taxon>
    </lineage>
</organism>
<feature type="region of interest" description="Disordered" evidence="1">
    <location>
        <begin position="22"/>
        <end position="96"/>
    </location>
</feature>
<feature type="region of interest" description="Disordered" evidence="1">
    <location>
        <begin position="243"/>
        <end position="269"/>
    </location>
</feature>
<evidence type="ECO:0000313" key="3">
    <source>
        <dbReference type="Proteomes" id="UP001586593"/>
    </source>
</evidence>
<comment type="caution">
    <text evidence="2">The sequence shown here is derived from an EMBL/GenBank/DDBJ whole genome shotgun (WGS) entry which is preliminary data.</text>
</comment>
<feature type="compositionally biased region" description="Low complexity" evidence="1">
    <location>
        <begin position="22"/>
        <end position="56"/>
    </location>
</feature>
<keyword evidence="3" id="KW-1185">Reference proteome</keyword>
<feature type="compositionally biased region" description="Basic and acidic residues" evidence="1">
    <location>
        <begin position="252"/>
        <end position="263"/>
    </location>
</feature>
<name>A0ABR3WAX7_9PEZI</name>
<evidence type="ECO:0000313" key="2">
    <source>
        <dbReference type="EMBL" id="KAL1857511.1"/>
    </source>
</evidence>
<sequence>MFAVMPAPIFTFGSAYTVSAAPVDASSSSRYRPSTSSPLSSSPIRSSSSPFASSNHDSSKPVPDTQSSPIQPTAAERPKFRFATRTPRPIPVVRKREDVQESRRRLFLHNVRQRAEDKKWERRGGEQELLKLEWLRLVREWRQAKEAELADFGTDADIEEAARLQQELANNNGVVDEDDLMADTVVEDDSSEIDALLQSLTETDDFGVVSSTAAPAERDPSHSHYASDDEDYDSLFMDLLSSETEFLQSQEGRTDDNRGHEDTEMSGNN</sequence>
<protein>
    <submittedName>
        <fullName evidence="2">Uncharacterized protein</fullName>
    </submittedName>
</protein>
<evidence type="ECO:0000256" key="1">
    <source>
        <dbReference type="SAM" id="MobiDB-lite"/>
    </source>
</evidence>
<accession>A0ABR3WAX7</accession>